<evidence type="ECO:0000256" key="1">
    <source>
        <dbReference type="ARBA" id="ARBA00023015"/>
    </source>
</evidence>
<name>A0ABT0G6R7_9ACTN</name>
<evidence type="ECO:0000256" key="3">
    <source>
        <dbReference type="ARBA" id="ARBA00023163"/>
    </source>
</evidence>
<evidence type="ECO:0000256" key="2">
    <source>
        <dbReference type="ARBA" id="ARBA00023125"/>
    </source>
</evidence>
<dbReference type="InterPro" id="IPR009057">
    <property type="entry name" value="Homeodomain-like_sf"/>
</dbReference>
<dbReference type="RefSeq" id="WP_242383729.1">
    <property type="nucleotide sequence ID" value="NZ_JAKRKC020000002.1"/>
</dbReference>
<dbReference type="Pfam" id="PF00440">
    <property type="entry name" value="TetR_N"/>
    <property type="match status" value="1"/>
</dbReference>
<feature type="DNA-binding region" description="H-T-H motif" evidence="4">
    <location>
        <begin position="32"/>
        <end position="51"/>
    </location>
</feature>
<evidence type="ECO:0000259" key="5">
    <source>
        <dbReference type="PROSITE" id="PS50977"/>
    </source>
</evidence>
<protein>
    <submittedName>
        <fullName evidence="6">TetR/AcrR family transcriptional regulator</fullName>
    </submittedName>
</protein>
<dbReference type="PANTHER" id="PTHR30055:SF238">
    <property type="entry name" value="MYCOFACTOCIN BIOSYNTHESIS TRANSCRIPTIONAL REGULATOR MFTR-RELATED"/>
    <property type="match status" value="1"/>
</dbReference>
<feature type="domain" description="HTH tetR-type" evidence="5">
    <location>
        <begin position="9"/>
        <end position="69"/>
    </location>
</feature>
<reference evidence="6 7" key="1">
    <citation type="submission" date="2022-04" db="EMBL/GenBank/DDBJ databases">
        <title>Genome draft of Actinomadura sp. ATCC 31491.</title>
        <authorList>
            <person name="Shi X."/>
            <person name="Du Y."/>
        </authorList>
    </citation>
    <scope>NUCLEOTIDE SEQUENCE [LARGE SCALE GENOMIC DNA]</scope>
    <source>
        <strain evidence="6 7">ATCC 31491</strain>
    </source>
</reference>
<evidence type="ECO:0000256" key="4">
    <source>
        <dbReference type="PROSITE-ProRule" id="PRU00335"/>
    </source>
</evidence>
<keyword evidence="7" id="KW-1185">Reference proteome</keyword>
<evidence type="ECO:0000313" key="6">
    <source>
        <dbReference type="EMBL" id="MCK2220267.1"/>
    </source>
</evidence>
<evidence type="ECO:0000313" key="7">
    <source>
        <dbReference type="Proteomes" id="UP001317259"/>
    </source>
</evidence>
<sequence length="196" mass="20412">MSPRGVTIPEVRQQLFDAAERVLLREGPSGMSGRAITREAGVATGLLYNHFTDLDAFLAALIVDRAGAATGRLRDLPVRAGSGTVAGNVLAAIDSLLTGNLLALAGLTLARPTVVPRLAQALGDGTLEPDAGERLFTAYLEAEQRLGRLPAEADPASLALALVGAAHQLVLTRGPRSPELGERMRRLVGTLLPAAP</sequence>
<dbReference type="InterPro" id="IPR050109">
    <property type="entry name" value="HTH-type_TetR-like_transc_reg"/>
</dbReference>
<dbReference type="PANTHER" id="PTHR30055">
    <property type="entry name" value="HTH-TYPE TRANSCRIPTIONAL REGULATOR RUTR"/>
    <property type="match status" value="1"/>
</dbReference>
<proteinExistence type="predicted"/>
<dbReference type="EMBL" id="JAKRKC020000002">
    <property type="protein sequence ID" value="MCK2220267.1"/>
    <property type="molecule type" value="Genomic_DNA"/>
</dbReference>
<dbReference type="InterPro" id="IPR001647">
    <property type="entry name" value="HTH_TetR"/>
</dbReference>
<gene>
    <name evidence="6" type="ORF">MF672_041680</name>
</gene>
<organism evidence="6 7">
    <name type="scientific">Actinomadura luzonensis</name>
    <dbReference type="NCBI Taxonomy" id="2805427"/>
    <lineage>
        <taxon>Bacteria</taxon>
        <taxon>Bacillati</taxon>
        <taxon>Actinomycetota</taxon>
        <taxon>Actinomycetes</taxon>
        <taxon>Streptosporangiales</taxon>
        <taxon>Thermomonosporaceae</taxon>
        <taxon>Actinomadura</taxon>
    </lineage>
</organism>
<comment type="caution">
    <text evidence="6">The sequence shown here is derived from an EMBL/GenBank/DDBJ whole genome shotgun (WGS) entry which is preliminary data.</text>
</comment>
<keyword evidence="2 4" id="KW-0238">DNA-binding</keyword>
<dbReference type="Gene3D" id="1.10.357.10">
    <property type="entry name" value="Tetracycline Repressor, domain 2"/>
    <property type="match status" value="1"/>
</dbReference>
<accession>A0ABT0G6R7</accession>
<keyword evidence="1" id="KW-0805">Transcription regulation</keyword>
<keyword evidence="3" id="KW-0804">Transcription</keyword>
<dbReference type="Proteomes" id="UP001317259">
    <property type="component" value="Unassembled WGS sequence"/>
</dbReference>
<dbReference type="PROSITE" id="PS50977">
    <property type="entry name" value="HTH_TETR_2"/>
    <property type="match status" value="1"/>
</dbReference>
<dbReference type="SUPFAM" id="SSF46689">
    <property type="entry name" value="Homeodomain-like"/>
    <property type="match status" value="1"/>
</dbReference>